<dbReference type="STRING" id="1921510.BSL82_02690"/>
<dbReference type="SMART" id="SM00052">
    <property type="entry name" value="EAL"/>
    <property type="match status" value="1"/>
</dbReference>
<dbReference type="Gene3D" id="3.20.20.450">
    <property type="entry name" value="EAL domain"/>
    <property type="match status" value="1"/>
</dbReference>
<accession>A0A1L3ZZ57</accession>
<feature type="domain" description="EAL" evidence="1">
    <location>
        <begin position="292"/>
        <end position="547"/>
    </location>
</feature>
<dbReference type="PANTHER" id="PTHR44757:SF2">
    <property type="entry name" value="BIOFILM ARCHITECTURE MAINTENANCE PROTEIN MBAA"/>
    <property type="match status" value="1"/>
</dbReference>
<dbReference type="Proteomes" id="UP000182063">
    <property type="component" value="Chromosome"/>
</dbReference>
<evidence type="ECO:0000259" key="2">
    <source>
        <dbReference type="PROSITE" id="PS50887"/>
    </source>
</evidence>
<dbReference type="NCBIfam" id="TIGR00254">
    <property type="entry name" value="GGDEF"/>
    <property type="match status" value="1"/>
</dbReference>
<sequence length="547" mass="60401">MILNALPLGVVIAQPAADGRWIVAASNQLFDRWSSLEEASALGLPLEMIAFLEQGDFLKLFTRFAEDDGSQVADYRWSVDESPRARHFAIRFVRMADRGRIQITLRDCTTEVETEHGLRNEMLRDALTGLPNRIAFSERLDGPEADGQAMLETAILVADLDRFSRINDSLGHLAGDELLATIARRLLSAMREGDVLARIGGDVFGVIVRLTDGPGDALNVASLIQEALSHPFRVNGRELIVRATIGIATPHADGVSSEELIGNAEFAVTRAKRQGRRVEIYHPADATAARRRFTLETELRQAIERDELTLSYQPMIELKTGRIRAVEALARWNHPERGPISPSEFIPLAEETGLILPLGRWALNTACQQLAEWHRTISAASRIQMSVNVSGIQLARDDVVEAVREALAGSGLPGEHLKIELTESAIIDNPERTKRVLEALKGLDAQIAMDDFGTGYSSLAYLQRLPIDVLKVDHSFVKGMLEEEDSFEIVNAIISLARSLMMDTVAEGIERPEQAARLRTMGCVYGQGYLYARPLSAADFPAYLENC</sequence>
<dbReference type="Pfam" id="PF00990">
    <property type="entry name" value="GGDEF"/>
    <property type="match status" value="1"/>
</dbReference>
<dbReference type="CDD" id="cd01949">
    <property type="entry name" value="GGDEF"/>
    <property type="match status" value="1"/>
</dbReference>
<dbReference type="InterPro" id="IPR000160">
    <property type="entry name" value="GGDEF_dom"/>
</dbReference>
<dbReference type="AlphaFoldDB" id="A0A1L3ZZ57"/>
<dbReference type="InterPro" id="IPR043128">
    <property type="entry name" value="Rev_trsase/Diguanyl_cyclase"/>
</dbReference>
<dbReference type="CDD" id="cd01948">
    <property type="entry name" value="EAL"/>
    <property type="match status" value="1"/>
</dbReference>
<proteinExistence type="predicted"/>
<gene>
    <name evidence="3" type="ORF">BSL82_02690</name>
</gene>
<dbReference type="InterPro" id="IPR052155">
    <property type="entry name" value="Biofilm_reg_signaling"/>
</dbReference>
<dbReference type="EMBL" id="CP018221">
    <property type="protein sequence ID" value="API60907.1"/>
    <property type="molecule type" value="Genomic_DNA"/>
</dbReference>
<dbReference type="FunFam" id="3.20.20.450:FF:000001">
    <property type="entry name" value="Cyclic di-GMP phosphodiesterase yahA"/>
    <property type="match status" value="1"/>
</dbReference>
<dbReference type="SMART" id="SM00267">
    <property type="entry name" value="GGDEF"/>
    <property type="match status" value="1"/>
</dbReference>
<evidence type="ECO:0000313" key="3">
    <source>
        <dbReference type="EMBL" id="API60907.1"/>
    </source>
</evidence>
<feature type="domain" description="GGDEF" evidence="2">
    <location>
        <begin position="151"/>
        <end position="283"/>
    </location>
</feature>
<reference evidence="4" key="1">
    <citation type="submission" date="2016-11" db="EMBL/GenBank/DDBJ databases">
        <title>Complete Genome Sequence of alachlor-degrading Sphingomonas sp. strain JJ-A5.</title>
        <authorList>
            <person name="Lee H."/>
            <person name="Ka J.-O."/>
        </authorList>
    </citation>
    <scope>NUCLEOTIDE SEQUENCE [LARGE SCALE GENOMIC DNA]</scope>
    <source>
        <strain evidence="4">JJ-A5</strain>
    </source>
</reference>
<keyword evidence="4" id="KW-1185">Reference proteome</keyword>
<organism evidence="3 4">
    <name type="scientific">Tardibacter chloracetimidivorans</name>
    <dbReference type="NCBI Taxonomy" id="1921510"/>
    <lineage>
        <taxon>Bacteria</taxon>
        <taxon>Pseudomonadati</taxon>
        <taxon>Pseudomonadota</taxon>
        <taxon>Alphaproteobacteria</taxon>
        <taxon>Sphingomonadales</taxon>
        <taxon>Sphingomonadaceae</taxon>
        <taxon>Tardibacter</taxon>
    </lineage>
</organism>
<dbReference type="Pfam" id="PF00563">
    <property type="entry name" value="EAL"/>
    <property type="match status" value="1"/>
</dbReference>
<evidence type="ECO:0008006" key="5">
    <source>
        <dbReference type="Google" id="ProtNLM"/>
    </source>
</evidence>
<evidence type="ECO:0000313" key="4">
    <source>
        <dbReference type="Proteomes" id="UP000182063"/>
    </source>
</evidence>
<dbReference type="PROSITE" id="PS50883">
    <property type="entry name" value="EAL"/>
    <property type="match status" value="1"/>
</dbReference>
<evidence type="ECO:0000259" key="1">
    <source>
        <dbReference type="PROSITE" id="PS50883"/>
    </source>
</evidence>
<dbReference type="PANTHER" id="PTHR44757">
    <property type="entry name" value="DIGUANYLATE CYCLASE DGCP"/>
    <property type="match status" value="1"/>
</dbReference>
<dbReference type="InterPro" id="IPR001633">
    <property type="entry name" value="EAL_dom"/>
</dbReference>
<dbReference type="InterPro" id="IPR029787">
    <property type="entry name" value="Nucleotide_cyclase"/>
</dbReference>
<name>A0A1L3ZZ57_9SPHN</name>
<dbReference type="InterPro" id="IPR035919">
    <property type="entry name" value="EAL_sf"/>
</dbReference>
<dbReference type="Gene3D" id="3.30.70.270">
    <property type="match status" value="1"/>
</dbReference>
<dbReference type="KEGG" id="sphj:BSL82_02690"/>
<dbReference type="SUPFAM" id="SSF141868">
    <property type="entry name" value="EAL domain-like"/>
    <property type="match status" value="1"/>
</dbReference>
<dbReference type="SUPFAM" id="SSF55073">
    <property type="entry name" value="Nucleotide cyclase"/>
    <property type="match status" value="1"/>
</dbReference>
<protein>
    <recommendedName>
        <fullName evidence="5">GGDEF-domain containing protein</fullName>
    </recommendedName>
</protein>
<dbReference type="PROSITE" id="PS50887">
    <property type="entry name" value="GGDEF"/>
    <property type="match status" value="1"/>
</dbReference>